<dbReference type="RefSeq" id="WP_266351069.1">
    <property type="nucleotide sequence ID" value="NZ_JAPKNG010000007.1"/>
</dbReference>
<feature type="chain" id="PRO_5045488154" evidence="1">
    <location>
        <begin position="27"/>
        <end position="383"/>
    </location>
</feature>
<keyword evidence="3" id="KW-1185">Reference proteome</keyword>
<protein>
    <submittedName>
        <fullName evidence="2">Tetratricopeptide (TPR) repeat protein</fullName>
    </submittedName>
</protein>
<dbReference type="Proteomes" id="UP001241603">
    <property type="component" value="Unassembled WGS sequence"/>
</dbReference>
<reference evidence="2 3" key="1">
    <citation type="submission" date="2023-07" db="EMBL/GenBank/DDBJ databases">
        <title>Genomic Encyclopedia of Type Strains, Phase IV (KMG-IV): sequencing the most valuable type-strain genomes for metagenomic binning, comparative biology and taxonomic classification.</title>
        <authorList>
            <person name="Goeker M."/>
        </authorList>
    </citation>
    <scope>NUCLEOTIDE SEQUENCE [LARGE SCALE GENOMIC DNA]</scope>
    <source>
        <strain evidence="2 3">B6-8</strain>
    </source>
</reference>
<feature type="signal peptide" evidence="1">
    <location>
        <begin position="1"/>
        <end position="26"/>
    </location>
</feature>
<evidence type="ECO:0000256" key="1">
    <source>
        <dbReference type="SAM" id="SignalP"/>
    </source>
</evidence>
<dbReference type="SUPFAM" id="SSF48452">
    <property type="entry name" value="TPR-like"/>
    <property type="match status" value="1"/>
</dbReference>
<comment type="caution">
    <text evidence="2">The sequence shown here is derived from an EMBL/GenBank/DDBJ whole genome shotgun (WGS) entry which is preliminary data.</text>
</comment>
<dbReference type="EMBL" id="JAUSVO010000007">
    <property type="protein sequence ID" value="MDQ0440199.1"/>
    <property type="molecule type" value="Genomic_DNA"/>
</dbReference>
<dbReference type="InterPro" id="IPR011990">
    <property type="entry name" value="TPR-like_helical_dom_sf"/>
</dbReference>
<gene>
    <name evidence="2" type="ORF">QO014_004612</name>
</gene>
<evidence type="ECO:0000313" key="3">
    <source>
        <dbReference type="Proteomes" id="UP001241603"/>
    </source>
</evidence>
<evidence type="ECO:0000313" key="2">
    <source>
        <dbReference type="EMBL" id="MDQ0440199.1"/>
    </source>
</evidence>
<keyword evidence="1" id="KW-0732">Signal</keyword>
<name>A0ABU0HD02_9HYPH</name>
<sequence>MTSKRCSFAIVVLAALCGTAMTPAQAETTLAVELAKSYKAVLANPTDTAANLAYARLAEQAGQLRKALATYERILLYEPDNEEARTGLYRVRSEIEPTKTLITVSGGAGYESNPLQYNTDFQGDFKALATVVVEDERRLGDQRWRTVVLGNAEYFADTYELDYGYLGAQTGPMIETVGGVTINPFIGGGVSSLENDYYFSEGLVGASFKGYLGGAYQTLRVSAGYRSFNDTEFPDMSDGFFADAIARISRPSVITDNDVLVFIPHVRWSAVGGADLGFGIDTLQPGKFFEWGAGFMYYDDVVDWLTLGIGFDAQQTIYGNYQTIDGNDRQDWTLTPIASAVFNNALGYQTDLALDYRFDWNHSNDDYYDYGNHIFEARVVTRF</sequence>
<accession>A0ABU0HD02</accession>
<organism evidence="2 3">
    <name type="scientific">Kaistia dalseonensis</name>
    <dbReference type="NCBI Taxonomy" id="410840"/>
    <lineage>
        <taxon>Bacteria</taxon>
        <taxon>Pseudomonadati</taxon>
        <taxon>Pseudomonadota</taxon>
        <taxon>Alphaproteobacteria</taxon>
        <taxon>Hyphomicrobiales</taxon>
        <taxon>Kaistiaceae</taxon>
        <taxon>Kaistia</taxon>
    </lineage>
</organism>
<dbReference type="Pfam" id="PF14559">
    <property type="entry name" value="TPR_19"/>
    <property type="match status" value="1"/>
</dbReference>
<dbReference type="Gene3D" id="1.25.40.10">
    <property type="entry name" value="Tetratricopeptide repeat domain"/>
    <property type="match status" value="1"/>
</dbReference>
<proteinExistence type="predicted"/>